<dbReference type="InterPro" id="IPR045323">
    <property type="entry name" value="CCDC34"/>
</dbReference>
<feature type="compositionally biased region" description="Basic and acidic residues" evidence="1">
    <location>
        <begin position="33"/>
        <end position="74"/>
    </location>
</feature>
<protein>
    <recommendedName>
        <fullName evidence="2">Coiled-coil domain-containing protein</fullName>
    </recommendedName>
</protein>
<accession>A0A7R9DRU9</accession>
<gene>
    <name evidence="3" type="ORF">TPSB3V08_LOCUS12444</name>
</gene>
<dbReference type="PANTHER" id="PTHR23247">
    <property type="entry name" value="NY-REN-41 ANTIGEN L15 -RELATED"/>
    <property type="match status" value="1"/>
</dbReference>
<dbReference type="EMBL" id="OD017338">
    <property type="protein sequence ID" value="CAD7418521.1"/>
    <property type="molecule type" value="Genomic_DNA"/>
</dbReference>
<feature type="domain" description="Coiled-coil" evidence="2">
    <location>
        <begin position="26"/>
        <end position="106"/>
    </location>
</feature>
<organism evidence="3">
    <name type="scientific">Timema poppense</name>
    <name type="common">Walking stick</name>
    <dbReference type="NCBI Taxonomy" id="170557"/>
    <lineage>
        <taxon>Eukaryota</taxon>
        <taxon>Metazoa</taxon>
        <taxon>Ecdysozoa</taxon>
        <taxon>Arthropoda</taxon>
        <taxon>Hexapoda</taxon>
        <taxon>Insecta</taxon>
        <taxon>Pterygota</taxon>
        <taxon>Neoptera</taxon>
        <taxon>Polyneoptera</taxon>
        <taxon>Phasmatodea</taxon>
        <taxon>Timematodea</taxon>
        <taxon>Timematoidea</taxon>
        <taxon>Timematidae</taxon>
        <taxon>Timema</taxon>
    </lineage>
</organism>
<name>A0A7R9DRU9_TIMPO</name>
<feature type="region of interest" description="Disordered" evidence="1">
    <location>
        <begin position="91"/>
        <end position="117"/>
    </location>
</feature>
<dbReference type="PANTHER" id="PTHR23247:SF2">
    <property type="entry name" value="COILED-COIL DOMAIN-CONTAINING PROTEIN 34"/>
    <property type="match status" value="1"/>
</dbReference>
<evidence type="ECO:0000313" key="3">
    <source>
        <dbReference type="EMBL" id="CAD7418521.1"/>
    </source>
</evidence>
<feature type="region of interest" description="Disordered" evidence="1">
    <location>
        <begin position="33"/>
        <end position="76"/>
    </location>
</feature>
<evidence type="ECO:0000259" key="2">
    <source>
        <dbReference type="Pfam" id="PF13904"/>
    </source>
</evidence>
<proteinExistence type="predicted"/>
<dbReference type="InterPro" id="IPR025259">
    <property type="entry name" value="CCDC34/181"/>
</dbReference>
<dbReference type="AlphaFoldDB" id="A0A7R9DRU9"/>
<dbReference type="Pfam" id="PF13904">
    <property type="entry name" value="CCDC34"/>
    <property type="match status" value="1"/>
</dbReference>
<sequence>MKVDRETLSSGRLPPLKGRIDFRTVICAWLNKKDREQQERRRQKEVAERARQAEREKREEASRAGFEAWREQAKSRPKPMPVIILENHGRLGSTLRNSPSWNPVPWRSVTDTSDTDQ</sequence>
<reference evidence="3" key="1">
    <citation type="submission" date="2020-11" db="EMBL/GenBank/DDBJ databases">
        <authorList>
            <person name="Tran Van P."/>
        </authorList>
    </citation>
    <scope>NUCLEOTIDE SEQUENCE</scope>
</reference>
<evidence type="ECO:0000256" key="1">
    <source>
        <dbReference type="SAM" id="MobiDB-lite"/>
    </source>
</evidence>